<accession>A0A4Q7DK09</accession>
<proteinExistence type="predicted"/>
<feature type="signal peptide" evidence="1">
    <location>
        <begin position="1"/>
        <end position="22"/>
    </location>
</feature>
<sequence length="353" mass="38335">MNKMLKKFFVFVCFLGGVYAQATTLESEIVDEYSTFRINLMQNRVNQPCSAVQFIRHLQENAEIYDNAAKKIALIIGSGAGVGGISDREATPEERALILEGINFAVEQGIQEAGFNLELKGFDDHIGKHQTVVARLIEAAKAGQNLVQNNLLNSLRVPRDNSNASAGGTAIQPPGGACAGVQYQVEEEQPGAQSSSQPPQHIAPAAPAVVQPCAWSSLNAPALSDIYNQTYNKPLLNGHRVYATQRFPINLVTRPGGWDELVRICAAGRLTSNLSKECVQDYSEVCFDIADQLGWISAGGKDSSDAGRQARHIVSKMGLGLNTGIRLFNNLGYPLKEKTQRKGFKSNQIADFD</sequence>
<keyword evidence="1" id="KW-0732">Signal</keyword>
<evidence type="ECO:0000313" key="2">
    <source>
        <dbReference type="EMBL" id="RZI46515.1"/>
    </source>
</evidence>
<gene>
    <name evidence="2" type="ORF">EQU50_02715</name>
</gene>
<organism evidence="2 3">
    <name type="scientific">Candidatus Finniella inopinata</name>
    <dbReference type="NCBI Taxonomy" id="1696036"/>
    <lineage>
        <taxon>Bacteria</taxon>
        <taxon>Pseudomonadati</taxon>
        <taxon>Pseudomonadota</taxon>
        <taxon>Alphaproteobacteria</taxon>
        <taxon>Holosporales</taxon>
        <taxon>Candidatus Paracaedibacteraceae</taxon>
        <taxon>Candidatus Finniella</taxon>
    </lineage>
</organism>
<dbReference type="AlphaFoldDB" id="A0A4Q7DK09"/>
<evidence type="ECO:0000256" key="1">
    <source>
        <dbReference type="SAM" id="SignalP"/>
    </source>
</evidence>
<dbReference type="EMBL" id="SCFB01000004">
    <property type="protein sequence ID" value="RZI46515.1"/>
    <property type="molecule type" value="Genomic_DNA"/>
</dbReference>
<name>A0A4Q7DK09_9PROT</name>
<protein>
    <submittedName>
        <fullName evidence="2">Uncharacterized protein</fullName>
    </submittedName>
</protein>
<reference evidence="2 3" key="1">
    <citation type="submission" date="2018-10" db="EMBL/GenBank/DDBJ databases">
        <title>An updated phylogeny of the Alphaproteobacteria reveals that the parasitic Rickettsiales and Holosporales have independent origins.</title>
        <authorList>
            <person name="Munoz-Gomez S.A."/>
            <person name="Hess S."/>
            <person name="Burger G."/>
            <person name="Lang B.F."/>
            <person name="Susko E."/>
            <person name="Slamovits C.H."/>
            <person name="Roger A.J."/>
        </authorList>
    </citation>
    <scope>NUCLEOTIDE SEQUENCE [LARGE SCALE GENOMIC DNA]</scope>
    <source>
        <strain evidence="2">HOLO01</strain>
    </source>
</reference>
<comment type="caution">
    <text evidence="2">The sequence shown here is derived from an EMBL/GenBank/DDBJ whole genome shotgun (WGS) entry which is preliminary data.</text>
</comment>
<keyword evidence="3" id="KW-1185">Reference proteome</keyword>
<feature type="chain" id="PRO_5020765347" evidence="1">
    <location>
        <begin position="23"/>
        <end position="353"/>
    </location>
</feature>
<evidence type="ECO:0000313" key="3">
    <source>
        <dbReference type="Proteomes" id="UP000293550"/>
    </source>
</evidence>
<dbReference type="RefSeq" id="WP_130153616.1">
    <property type="nucleotide sequence ID" value="NZ_SCFB01000004.1"/>
</dbReference>
<dbReference type="Proteomes" id="UP000293550">
    <property type="component" value="Unassembled WGS sequence"/>
</dbReference>